<sequence length="195" mass="23112">MRFNKLYLAILFFCINAFSQEQKINCQKIKGDYQYFQITIFIDSLEPSYINVIGNEINFDSLSKESLSKFMYDLYTKNNFVPSFITDRNFYFKECNPTDIDKTSDLKFTSKFNGEVENLCKKNKKYYDLKTGEKILVKGVRIKGTFLQFDKLGFNFQKISFYPNDLYECSKIGNYIIPLEIEKFCKIKIYNKTKS</sequence>
<evidence type="ECO:0008006" key="2">
    <source>
        <dbReference type="Google" id="ProtNLM"/>
    </source>
</evidence>
<proteinExistence type="predicted"/>
<dbReference type="AlphaFoldDB" id="A0AAT9H745"/>
<dbReference type="RefSeq" id="WP_369616280.1">
    <property type="nucleotide sequence ID" value="NZ_AP031573.1"/>
</dbReference>
<organism evidence="1">
    <name type="scientific">Flavobacterium sp. CFS9</name>
    <dbReference type="NCBI Taxonomy" id="3143118"/>
    <lineage>
        <taxon>Bacteria</taxon>
        <taxon>Pseudomonadati</taxon>
        <taxon>Bacteroidota</taxon>
        <taxon>Flavobacteriia</taxon>
        <taxon>Flavobacteriales</taxon>
        <taxon>Flavobacteriaceae</taxon>
        <taxon>Flavobacterium</taxon>
    </lineage>
</organism>
<accession>A0AAT9H745</accession>
<evidence type="ECO:0000313" key="1">
    <source>
        <dbReference type="EMBL" id="BFM45280.1"/>
    </source>
</evidence>
<dbReference type="EMBL" id="AP031573">
    <property type="protein sequence ID" value="BFM45280.1"/>
    <property type="molecule type" value="Genomic_DNA"/>
</dbReference>
<name>A0AAT9H745_9FLAO</name>
<gene>
    <name evidence="1" type="ORF">CFS9_39210</name>
</gene>
<protein>
    <recommendedName>
        <fullName evidence="2">GLPGLI family protein</fullName>
    </recommendedName>
</protein>
<reference evidence="1" key="1">
    <citation type="submission" date="2024-05" db="EMBL/GenBank/DDBJ databases">
        <title>Whole-Genome Sequence of CFS9, a Potential Fish Probiotic Isolated from the Body Surface of Silurus asotus.</title>
        <authorList>
            <person name="Kojima M."/>
            <person name="Tobioka K."/>
            <person name="Yokota K."/>
            <person name="Nakatani H."/>
            <person name="Hori K."/>
            <person name="Tamaru Y."/>
            <person name="Okazaki F."/>
        </authorList>
    </citation>
    <scope>NUCLEOTIDE SEQUENCE</scope>
    <source>
        <strain evidence="1">CFS9</strain>
    </source>
</reference>